<dbReference type="Pfam" id="PF23598">
    <property type="entry name" value="LRR_14"/>
    <property type="match status" value="1"/>
</dbReference>
<dbReference type="Gene3D" id="3.80.10.10">
    <property type="entry name" value="Ribonuclease Inhibitor"/>
    <property type="match status" value="6"/>
</dbReference>
<proteinExistence type="inferred from homology"/>
<keyword evidence="11 15" id="KW-0675">Receptor</keyword>
<evidence type="ECO:0000256" key="9">
    <source>
        <dbReference type="ARBA" id="ARBA00022989"/>
    </source>
</evidence>
<dbReference type="PANTHER" id="PTHR48063">
    <property type="entry name" value="LRR RECEPTOR-LIKE KINASE"/>
    <property type="match status" value="1"/>
</dbReference>
<dbReference type="FunFam" id="3.80.10.10:FF:000111">
    <property type="entry name" value="LRR receptor-like serine/threonine-protein kinase ERECTA"/>
    <property type="match status" value="1"/>
</dbReference>
<evidence type="ECO:0000259" key="14">
    <source>
        <dbReference type="Pfam" id="PF23598"/>
    </source>
</evidence>
<dbReference type="eggNOG" id="KOG0619">
    <property type="taxonomic scope" value="Eukaryota"/>
</dbReference>
<evidence type="ECO:0000256" key="11">
    <source>
        <dbReference type="ARBA" id="ARBA00023170"/>
    </source>
</evidence>
<keyword evidence="8" id="KW-0677">Repeat</keyword>
<comment type="subcellular location">
    <subcellularLocation>
        <location evidence="1">Cell membrane</location>
        <topology evidence="1">Single-pass type I membrane protein</topology>
    </subcellularLocation>
</comment>
<dbReference type="FunFam" id="3.80.10.10:FF:000649">
    <property type="entry name" value="Leucine Rich Repeat family protein"/>
    <property type="match status" value="1"/>
</dbReference>
<organism evidence="15">
    <name type="scientific">Triticum urartu</name>
    <name type="common">Red wild einkorn</name>
    <name type="synonym">Crithodium urartu</name>
    <dbReference type="NCBI Taxonomy" id="4572"/>
    <lineage>
        <taxon>Eukaryota</taxon>
        <taxon>Viridiplantae</taxon>
        <taxon>Streptophyta</taxon>
        <taxon>Embryophyta</taxon>
        <taxon>Tracheophyta</taxon>
        <taxon>Spermatophyta</taxon>
        <taxon>Magnoliopsida</taxon>
        <taxon>Liliopsida</taxon>
        <taxon>Poales</taxon>
        <taxon>Poaceae</taxon>
        <taxon>BOP clade</taxon>
        <taxon>Pooideae</taxon>
        <taxon>Triticodae</taxon>
        <taxon>Triticeae</taxon>
        <taxon>Triticinae</taxon>
        <taxon>Triticum</taxon>
    </lineage>
</organism>
<dbReference type="STRING" id="4572.M8A7I0"/>
<dbReference type="InterPro" id="IPR013210">
    <property type="entry name" value="LRR_N_plant-typ"/>
</dbReference>
<dbReference type="InterPro" id="IPR046956">
    <property type="entry name" value="RLP23-like"/>
</dbReference>
<keyword evidence="4" id="KW-0433">Leucine-rich repeat</keyword>
<dbReference type="Pfam" id="PF00560">
    <property type="entry name" value="LRR_1"/>
    <property type="match status" value="12"/>
</dbReference>
<dbReference type="FunFam" id="3.80.10.10:FF:000041">
    <property type="entry name" value="LRR receptor-like serine/threonine-protein kinase ERECTA"/>
    <property type="match status" value="1"/>
</dbReference>
<evidence type="ECO:0000313" key="15">
    <source>
        <dbReference type="EMBL" id="EMS60635.1"/>
    </source>
</evidence>
<feature type="domain" description="Disease resistance R13L4/SHOC-2-like LRR" evidence="14">
    <location>
        <begin position="194"/>
        <end position="434"/>
    </location>
</feature>
<keyword evidence="12" id="KW-0325">Glycoprotein</keyword>
<evidence type="ECO:0000256" key="1">
    <source>
        <dbReference type="ARBA" id="ARBA00004251"/>
    </source>
</evidence>
<keyword evidence="3" id="KW-1003">Cell membrane</keyword>
<dbReference type="GO" id="GO:0016301">
    <property type="term" value="F:kinase activity"/>
    <property type="evidence" value="ECO:0007669"/>
    <property type="project" value="UniProtKB-KW"/>
</dbReference>
<evidence type="ECO:0000256" key="3">
    <source>
        <dbReference type="ARBA" id="ARBA00022475"/>
    </source>
</evidence>
<evidence type="ECO:0000256" key="4">
    <source>
        <dbReference type="ARBA" id="ARBA00022614"/>
    </source>
</evidence>
<evidence type="ECO:0000259" key="13">
    <source>
        <dbReference type="Pfam" id="PF08263"/>
    </source>
</evidence>
<dbReference type="PANTHER" id="PTHR48063:SF93">
    <property type="entry name" value="LEUCINE-RICH REPEAT-CONTAINING N-TERMINAL PLANT-TYPE DOMAIN-CONTAINING PROTEIN"/>
    <property type="match status" value="1"/>
</dbReference>
<evidence type="ECO:0000256" key="7">
    <source>
        <dbReference type="ARBA" id="ARBA00022729"/>
    </source>
</evidence>
<dbReference type="GO" id="GO:0005886">
    <property type="term" value="C:plasma membrane"/>
    <property type="evidence" value="ECO:0007669"/>
    <property type="project" value="UniProtKB-SubCell"/>
</dbReference>
<dbReference type="Pfam" id="PF08263">
    <property type="entry name" value="LRRNT_2"/>
    <property type="match status" value="1"/>
</dbReference>
<evidence type="ECO:0000256" key="10">
    <source>
        <dbReference type="ARBA" id="ARBA00023136"/>
    </source>
</evidence>
<accession>M8A7I0</accession>
<keyword evidence="6" id="KW-0812">Transmembrane</keyword>
<evidence type="ECO:0000256" key="2">
    <source>
        <dbReference type="ARBA" id="ARBA00009592"/>
    </source>
</evidence>
<gene>
    <name evidence="15" type="ORF">TRIUR3_19769</name>
</gene>
<keyword evidence="10" id="KW-0472">Membrane</keyword>
<sequence length="1077" mass="119835">MDTLQLACIQIAIALLLLTQAKSTTEDTSALHPNATITSCIAGERSSLLAFRAGLSDPTNLLPSWKGDDCCRWKGVYCSNRTRHVVRLDLRGPDYRNGNQSRQVLAGNISSSLLGLHHLRYLDLSQNRFDKKQIPEFIGSLHQLRYLDLSWSQFTGRIPPHLGNLSNLQYLNLDTNSYVSVDSSFHSGTYSTNITWLSRLTSLEHLDMTGVNLSTIVHWLPVVNMLSILKVLLLSDCHLRSSPGSLLLSNLTSLETLDLSENKLHKHGTPNWFWDLTSLKYLDISFNAFYGPFPDEIGNMTSIVELNLGENNLVGMIPSNLKNLCNLERLYCYSNNIDGSITELFNRLPSCSKNKLQKLFLPYNNLTGSLPTTLVEPLRNLSWLDLSENKLTGHVPVWIGELKQLTRLVLNSNNLDGVMHESHLSRLAMLKELTLSDNSIAITVSPTWVPPSSLTMIQLGSCHLGPKFPTWLRWQKNLQNLDISNTSINDIIPDWFWTAASSVESLNIRNNQITGFLPSTMEFMRAEEMDFSSNQLGGPIPKLPITLTDLDLSRNNLVGPLPLDFGAPGLETLILYNNMISGAIPSSLCKLRSLQLLDLSRNNLNGSVSDCLVNESSTNMTDLSIVNLSFRNNNLSGEFPSLLQKCPRLIFLDLGHNQFSGALPSWIGEKLSSLSFLRLRSNMFCGHIPVELTKLVDLQYLDLAYNNISGSIPRSIITWTGMTQTSDNFFDLEHALTSGSEDGESQPVGYAENFTILTKGQERFYTGEIIYMVNLDLSCNSLTGEIPEEISTLMELKNLNLSWNNFNGKIPENVGALMKVESLDLSHNDLSGEIPSSLSALTSLSRLNLSYNNLRGKIPTGNQLQTLEDPASIYIGNPGLCGPPLSVNCSSQPEPIPGENHGDASGDLVSFFLAMGSGYVMGLWVVFCTFLFKKRWRVSWYSLCDSLYDWVYVQVAVTWTSFRGIVLELVRICIQGAFNRLGLFMVLFNVLLPHDKEDETGDGKDDDNMADGIDCSIDYCFKGSALLDYSIEPDHCRFVELCPPCENVSSDNAWGGCWLAEDGSAFTPALTEQHSVY</sequence>
<evidence type="ECO:0000256" key="5">
    <source>
        <dbReference type="ARBA" id="ARBA00022626"/>
    </source>
</evidence>
<dbReference type="EMBL" id="KD107155">
    <property type="protein sequence ID" value="EMS60635.1"/>
    <property type="molecule type" value="Genomic_DNA"/>
</dbReference>
<dbReference type="SMART" id="SM00369">
    <property type="entry name" value="LRR_TYP"/>
    <property type="match status" value="11"/>
</dbReference>
<keyword evidence="5" id="KW-1070">Brassinosteroid signaling pathway</keyword>
<evidence type="ECO:0000256" key="12">
    <source>
        <dbReference type="ARBA" id="ARBA00023180"/>
    </source>
</evidence>
<keyword evidence="7" id="KW-0732">Signal</keyword>
<dbReference type="PRINTS" id="PR00019">
    <property type="entry name" value="LEURICHRPT"/>
</dbReference>
<keyword evidence="9" id="KW-1133">Transmembrane helix</keyword>
<feature type="domain" description="Leucine-rich repeat-containing N-terminal plant-type" evidence="13">
    <location>
        <begin position="43"/>
        <end position="79"/>
    </location>
</feature>
<keyword evidence="15" id="KW-0418">Kinase</keyword>
<dbReference type="SUPFAM" id="SSF52047">
    <property type="entry name" value="RNI-like"/>
    <property type="match status" value="2"/>
</dbReference>
<reference evidence="15" key="1">
    <citation type="journal article" date="2013" name="Nature">
        <title>Draft genome of the wheat A-genome progenitor Triticum urartu.</title>
        <authorList>
            <person name="Ling H.Q."/>
            <person name="Zhao S."/>
            <person name="Liu D."/>
            <person name="Wang J."/>
            <person name="Sun H."/>
            <person name="Zhang C."/>
            <person name="Fan H."/>
            <person name="Li D."/>
            <person name="Dong L."/>
            <person name="Tao Y."/>
            <person name="Gao C."/>
            <person name="Wu H."/>
            <person name="Li Y."/>
            <person name="Cui Y."/>
            <person name="Guo X."/>
            <person name="Zheng S."/>
            <person name="Wang B."/>
            <person name="Yu K."/>
            <person name="Liang Q."/>
            <person name="Yang W."/>
            <person name="Lou X."/>
            <person name="Chen J."/>
            <person name="Feng M."/>
            <person name="Jian J."/>
            <person name="Zhang X."/>
            <person name="Luo G."/>
            <person name="Jiang Y."/>
            <person name="Liu J."/>
            <person name="Wang Z."/>
            <person name="Sha Y."/>
            <person name="Zhang B."/>
            <person name="Wu H."/>
            <person name="Tang D."/>
            <person name="Shen Q."/>
            <person name="Xue P."/>
            <person name="Zou S."/>
            <person name="Wang X."/>
            <person name="Liu X."/>
            <person name="Wang F."/>
            <person name="Yang Y."/>
            <person name="An X."/>
            <person name="Dong Z."/>
            <person name="Zhang K."/>
            <person name="Zhang X."/>
            <person name="Luo M.C."/>
            <person name="Dvorak J."/>
            <person name="Tong Y."/>
            <person name="Wang J."/>
            <person name="Yang H."/>
            <person name="Li Z."/>
            <person name="Wang D."/>
            <person name="Zhang A."/>
            <person name="Wang J."/>
        </authorList>
    </citation>
    <scope>NUCLEOTIDE SEQUENCE</scope>
</reference>
<dbReference type="InterPro" id="IPR055414">
    <property type="entry name" value="LRR_R13L4/SHOC2-like"/>
</dbReference>
<dbReference type="OMA" id="GVMHESH"/>
<dbReference type="InterPro" id="IPR032675">
    <property type="entry name" value="LRR_dom_sf"/>
</dbReference>
<dbReference type="FunFam" id="3.80.10.10:FF:001347">
    <property type="entry name" value="LRR receptor-like serine/threonine-protein kinase GSO2"/>
    <property type="match status" value="1"/>
</dbReference>
<comment type="similarity">
    <text evidence="2">Belongs to the RLP family.</text>
</comment>
<keyword evidence="15" id="KW-0808">Transferase</keyword>
<evidence type="ECO:0000256" key="6">
    <source>
        <dbReference type="ARBA" id="ARBA00022692"/>
    </source>
</evidence>
<protein>
    <submittedName>
        <fullName evidence="15">LRR receptor-like serine/threonine-protein kinase GSO1</fullName>
    </submittedName>
</protein>
<evidence type="ECO:0000256" key="8">
    <source>
        <dbReference type="ARBA" id="ARBA00022737"/>
    </source>
</evidence>
<dbReference type="InterPro" id="IPR001611">
    <property type="entry name" value="Leu-rich_rpt"/>
</dbReference>
<dbReference type="GO" id="GO:0009742">
    <property type="term" value="P:brassinosteroid mediated signaling pathway"/>
    <property type="evidence" value="ECO:0007669"/>
    <property type="project" value="UniProtKB-KW"/>
</dbReference>
<dbReference type="InterPro" id="IPR003591">
    <property type="entry name" value="Leu-rich_rpt_typical-subtyp"/>
</dbReference>
<dbReference type="AlphaFoldDB" id="M8A7I0"/>
<name>M8A7I0_TRIUA</name>